<keyword evidence="2" id="KW-1133">Transmembrane helix</keyword>
<evidence type="ECO:0000313" key="3">
    <source>
        <dbReference type="EMBL" id="GIF84546.1"/>
    </source>
</evidence>
<sequence length="295" mass="30077">MTTVDHDLLADYVGGALEGTPDEARVAELIAADPAWQAAADELRGALALVSADLAVLSATPEPMPADVAARFDALLASSEFAPVPAAAPRAGVGERTLDRSDRPSRPGAARRPRRRWVMPTAVAAGVLALAGIVLPLGPLGMSAQEAGTMADAPAAAPAAAGPVPAYASGSDYLRESMREGMRAAASAKSSPDAELFSTPTDSASPGDVAALSYDLHRAPAGLARLTASPDALARCLDAVRTAVPGTVTSVDFARFEGRPAVVMMVDTASGRLWFVAGPGCGVNGPDELFRAPRD</sequence>
<reference evidence="3 4" key="1">
    <citation type="submission" date="2021-01" db="EMBL/GenBank/DDBJ databases">
        <title>Whole genome shotgun sequence of Catellatospora bangladeshensis NBRC 107357.</title>
        <authorList>
            <person name="Komaki H."/>
            <person name="Tamura T."/>
        </authorList>
    </citation>
    <scope>NUCLEOTIDE SEQUENCE [LARGE SCALE GENOMIC DNA]</scope>
    <source>
        <strain evidence="3 4">NBRC 107357</strain>
    </source>
</reference>
<protein>
    <submittedName>
        <fullName evidence="3">Uncharacterized protein</fullName>
    </submittedName>
</protein>
<proteinExistence type="predicted"/>
<name>A0A8J3JH77_9ACTN</name>
<feature type="transmembrane region" description="Helical" evidence="2">
    <location>
        <begin position="117"/>
        <end position="137"/>
    </location>
</feature>
<evidence type="ECO:0000256" key="1">
    <source>
        <dbReference type="SAM" id="MobiDB-lite"/>
    </source>
</evidence>
<dbReference type="AlphaFoldDB" id="A0A8J3JH77"/>
<dbReference type="EMBL" id="BONF01000038">
    <property type="protein sequence ID" value="GIF84546.1"/>
    <property type="molecule type" value="Genomic_DNA"/>
</dbReference>
<organism evidence="3 4">
    <name type="scientific">Catellatospora bangladeshensis</name>
    <dbReference type="NCBI Taxonomy" id="310355"/>
    <lineage>
        <taxon>Bacteria</taxon>
        <taxon>Bacillati</taxon>
        <taxon>Actinomycetota</taxon>
        <taxon>Actinomycetes</taxon>
        <taxon>Micromonosporales</taxon>
        <taxon>Micromonosporaceae</taxon>
        <taxon>Catellatospora</taxon>
    </lineage>
</organism>
<dbReference type="Proteomes" id="UP000601223">
    <property type="component" value="Unassembled WGS sequence"/>
</dbReference>
<keyword evidence="4" id="KW-1185">Reference proteome</keyword>
<evidence type="ECO:0000256" key="2">
    <source>
        <dbReference type="SAM" id="Phobius"/>
    </source>
</evidence>
<accession>A0A8J3JH77</accession>
<keyword evidence="2" id="KW-0812">Transmembrane</keyword>
<feature type="compositionally biased region" description="Basic and acidic residues" evidence="1">
    <location>
        <begin position="96"/>
        <end position="105"/>
    </location>
</feature>
<comment type="caution">
    <text evidence="3">The sequence shown here is derived from an EMBL/GenBank/DDBJ whole genome shotgun (WGS) entry which is preliminary data.</text>
</comment>
<dbReference type="RefSeq" id="WP_203752963.1">
    <property type="nucleotide sequence ID" value="NZ_BONF01000038.1"/>
</dbReference>
<feature type="region of interest" description="Disordered" evidence="1">
    <location>
        <begin position="86"/>
        <end position="114"/>
    </location>
</feature>
<gene>
    <name evidence="3" type="ORF">Cba03nite_58950</name>
</gene>
<keyword evidence="2" id="KW-0472">Membrane</keyword>
<evidence type="ECO:0000313" key="4">
    <source>
        <dbReference type="Proteomes" id="UP000601223"/>
    </source>
</evidence>